<dbReference type="EMBL" id="BMJW01000001">
    <property type="protein sequence ID" value="GGG96603.1"/>
    <property type="molecule type" value="Genomic_DNA"/>
</dbReference>
<protein>
    <submittedName>
        <fullName evidence="2">Acetyltransferase</fullName>
    </submittedName>
</protein>
<dbReference type="PANTHER" id="PTHR43792">
    <property type="entry name" value="GNAT FAMILY, PUTATIVE (AFU_ORTHOLOGUE AFUA_3G00765)-RELATED-RELATED"/>
    <property type="match status" value="1"/>
</dbReference>
<dbReference type="InterPro" id="IPR016181">
    <property type="entry name" value="Acyl_CoA_acyltransferase"/>
</dbReference>
<dbReference type="RefSeq" id="WP_188598456.1">
    <property type="nucleotide sequence ID" value="NZ_BMJW01000001.1"/>
</dbReference>
<feature type="domain" description="N-acetyltransferase" evidence="1">
    <location>
        <begin position="8"/>
        <end position="167"/>
    </location>
</feature>
<organism evidence="2 3">
    <name type="scientific">Polaribacter pacificus</name>
    <dbReference type="NCBI Taxonomy" id="1775173"/>
    <lineage>
        <taxon>Bacteria</taxon>
        <taxon>Pseudomonadati</taxon>
        <taxon>Bacteroidota</taxon>
        <taxon>Flavobacteriia</taxon>
        <taxon>Flavobacteriales</taxon>
        <taxon>Flavobacteriaceae</taxon>
    </lineage>
</organism>
<name>A0A917HYY7_9FLAO</name>
<dbReference type="Pfam" id="PF13302">
    <property type="entry name" value="Acetyltransf_3"/>
    <property type="match status" value="1"/>
</dbReference>
<dbReference type="PANTHER" id="PTHR43792:SF1">
    <property type="entry name" value="N-ACETYLTRANSFERASE DOMAIN-CONTAINING PROTEIN"/>
    <property type="match status" value="1"/>
</dbReference>
<dbReference type="AlphaFoldDB" id="A0A917HYY7"/>
<reference evidence="2" key="2">
    <citation type="submission" date="2020-09" db="EMBL/GenBank/DDBJ databases">
        <authorList>
            <person name="Sun Q."/>
            <person name="Zhou Y."/>
        </authorList>
    </citation>
    <scope>NUCLEOTIDE SEQUENCE</scope>
    <source>
        <strain evidence="2">CGMCC 1.15763</strain>
    </source>
</reference>
<keyword evidence="3" id="KW-1185">Reference proteome</keyword>
<comment type="caution">
    <text evidence="2">The sequence shown here is derived from an EMBL/GenBank/DDBJ whole genome shotgun (WGS) entry which is preliminary data.</text>
</comment>
<evidence type="ECO:0000313" key="3">
    <source>
        <dbReference type="Proteomes" id="UP000633278"/>
    </source>
</evidence>
<dbReference type="Proteomes" id="UP000633278">
    <property type="component" value="Unassembled WGS sequence"/>
</dbReference>
<reference evidence="2" key="1">
    <citation type="journal article" date="2014" name="Int. J. Syst. Evol. Microbiol.">
        <title>Complete genome sequence of Corynebacterium casei LMG S-19264T (=DSM 44701T), isolated from a smear-ripened cheese.</title>
        <authorList>
            <consortium name="US DOE Joint Genome Institute (JGI-PGF)"/>
            <person name="Walter F."/>
            <person name="Albersmeier A."/>
            <person name="Kalinowski J."/>
            <person name="Ruckert C."/>
        </authorList>
    </citation>
    <scope>NUCLEOTIDE SEQUENCE</scope>
    <source>
        <strain evidence="2">CGMCC 1.15763</strain>
    </source>
</reference>
<dbReference type="InterPro" id="IPR000182">
    <property type="entry name" value="GNAT_dom"/>
</dbReference>
<dbReference type="InterPro" id="IPR051531">
    <property type="entry name" value="N-acetyltransferase"/>
</dbReference>
<dbReference type="SUPFAM" id="SSF55729">
    <property type="entry name" value="Acyl-CoA N-acyltransferases (Nat)"/>
    <property type="match status" value="1"/>
</dbReference>
<dbReference type="Gene3D" id="3.40.630.30">
    <property type="match status" value="1"/>
</dbReference>
<dbReference type="PROSITE" id="PS51186">
    <property type="entry name" value="GNAT"/>
    <property type="match status" value="1"/>
</dbReference>
<proteinExistence type="predicted"/>
<gene>
    <name evidence="2" type="ORF">GCM10011416_13050</name>
</gene>
<sequence length="167" mass="19038">MILRADRINLQPIKPSDAAFYYNLLTDKDWIANIRDSKLENIDAVEAYIKNTLIPNFNYRGLGFYVVRITKTGESIGVSTLIKREALKTVDLGYGFLPKGRGKGYAREATLRLMKYISEELQYPKVLAFTKPSNTPSQNLLIKIGFEAKGLKKVFDAEEALFEYVFK</sequence>
<evidence type="ECO:0000259" key="1">
    <source>
        <dbReference type="PROSITE" id="PS51186"/>
    </source>
</evidence>
<accession>A0A917HYY7</accession>
<evidence type="ECO:0000313" key="2">
    <source>
        <dbReference type="EMBL" id="GGG96603.1"/>
    </source>
</evidence>
<dbReference type="GO" id="GO:0016747">
    <property type="term" value="F:acyltransferase activity, transferring groups other than amino-acyl groups"/>
    <property type="evidence" value="ECO:0007669"/>
    <property type="project" value="InterPro"/>
</dbReference>